<dbReference type="Gene3D" id="1.10.1220.10">
    <property type="entry name" value="Met repressor-like"/>
    <property type="match status" value="1"/>
</dbReference>
<evidence type="ECO:0000313" key="7">
    <source>
        <dbReference type="EMBL" id="SES82847.1"/>
    </source>
</evidence>
<evidence type="ECO:0000259" key="2">
    <source>
        <dbReference type="Pfam" id="PF01402"/>
    </source>
</evidence>
<proteinExistence type="predicted"/>
<feature type="domain" description="Ribbon-helix-helix protein CopG" evidence="2">
    <location>
        <begin position="2"/>
        <end position="39"/>
    </location>
</feature>
<evidence type="ECO:0000313" key="8">
    <source>
        <dbReference type="Proteomes" id="UP000198612"/>
    </source>
</evidence>
<gene>
    <name evidence="3" type="ORF">C8C78_1532</name>
    <name evidence="4" type="ORF">SAMN04488597_1413</name>
    <name evidence="5" type="ORF">SAMN04488598_1066</name>
    <name evidence="7" type="ORF">SAMN04515652_10797</name>
    <name evidence="6" type="ORF">SAMN04515654_1483</name>
</gene>
<dbReference type="Proteomes" id="UP000247389">
    <property type="component" value="Unassembled WGS sequence"/>
</dbReference>
<dbReference type="Proteomes" id="UP000198945">
    <property type="component" value="Unassembled WGS sequence"/>
</dbReference>
<dbReference type="Proteomes" id="UP000198612">
    <property type="component" value="Unassembled WGS sequence"/>
</dbReference>
<evidence type="ECO:0000313" key="5">
    <source>
        <dbReference type="EMBL" id="SDF08715.1"/>
    </source>
</evidence>
<keyword evidence="10" id="KW-1185">Reference proteome</keyword>
<dbReference type="RefSeq" id="WP_089656212.1">
    <property type="nucleotide sequence ID" value="NZ_FMYT01000041.1"/>
</dbReference>
<dbReference type="GO" id="GO:0006355">
    <property type="term" value="P:regulation of DNA-templated transcription"/>
    <property type="evidence" value="ECO:0007669"/>
    <property type="project" value="InterPro"/>
</dbReference>
<dbReference type="Pfam" id="PF01402">
    <property type="entry name" value="RHH_1"/>
    <property type="match status" value="1"/>
</dbReference>
<dbReference type="EMBL" id="FNEH01000048">
    <property type="protein sequence ID" value="SDJ35301.1"/>
    <property type="molecule type" value="Genomic_DNA"/>
</dbReference>
<dbReference type="EMBL" id="FMYT01000041">
    <property type="protein sequence ID" value="SDD26421.1"/>
    <property type="molecule type" value="Genomic_DNA"/>
</dbReference>
<dbReference type="InterPro" id="IPR002145">
    <property type="entry name" value="CopG"/>
</dbReference>
<organism evidence="4 12">
    <name type="scientific">Halanaerobium congolense</name>
    <dbReference type="NCBI Taxonomy" id="54121"/>
    <lineage>
        <taxon>Bacteria</taxon>
        <taxon>Bacillati</taxon>
        <taxon>Bacillota</taxon>
        <taxon>Clostridia</taxon>
        <taxon>Halanaerobiales</taxon>
        <taxon>Halanaerobiaceae</taxon>
        <taxon>Halanaerobium</taxon>
    </lineage>
</organism>
<name>A0A1G6TBI2_9FIRM</name>
<evidence type="ECO:0000313" key="11">
    <source>
        <dbReference type="Proteomes" id="UP000247389"/>
    </source>
</evidence>
<evidence type="ECO:0000256" key="1">
    <source>
        <dbReference type="SAM" id="MobiDB-lite"/>
    </source>
</evidence>
<dbReference type="Proteomes" id="UP000324896">
    <property type="component" value="Unassembled WGS sequence"/>
</dbReference>
<dbReference type="InterPro" id="IPR013321">
    <property type="entry name" value="Arc_rbn_hlx_hlx"/>
</dbReference>
<reference evidence="8 10" key="1">
    <citation type="submission" date="2016-10" db="EMBL/GenBank/DDBJ databases">
        <authorList>
            <person name="Varghese N."/>
            <person name="Submissions S."/>
        </authorList>
    </citation>
    <scope>NUCLEOTIDE SEQUENCE [LARGE SCALE GENOMIC DNA]</scope>
    <source>
        <strain evidence="4 12">WG10</strain>
        <strain evidence="5 10">WG2</strain>
        <strain evidence="7 8">WG5</strain>
    </source>
</reference>
<feature type="region of interest" description="Disordered" evidence="1">
    <location>
        <begin position="57"/>
        <end position="82"/>
    </location>
</feature>
<evidence type="ECO:0000313" key="12">
    <source>
        <dbReference type="Proteomes" id="UP000324896"/>
    </source>
</evidence>
<evidence type="ECO:0000313" key="10">
    <source>
        <dbReference type="Proteomes" id="UP000199519"/>
    </source>
</evidence>
<dbReference type="EMBL" id="FOHG01000007">
    <property type="protein sequence ID" value="SES82847.1"/>
    <property type="molecule type" value="Genomic_DNA"/>
</dbReference>
<dbReference type="EMBL" id="FNBJ01000006">
    <property type="protein sequence ID" value="SDF08715.1"/>
    <property type="molecule type" value="Genomic_DNA"/>
</dbReference>
<dbReference type="AlphaFoldDB" id="A0A1G6TBI2"/>
<reference evidence="3 11" key="3">
    <citation type="submission" date="2018-04" db="EMBL/GenBank/DDBJ databases">
        <title>Subsurface microbial communities from deep shales in Ohio and West Virginia, USA.</title>
        <authorList>
            <person name="Wrighton K."/>
        </authorList>
    </citation>
    <scope>NUCLEOTIDE SEQUENCE [LARGE SCALE GENOMIC DNA]</scope>
    <source>
        <strain evidence="3 11">MSL28</strain>
    </source>
</reference>
<dbReference type="InterPro" id="IPR010985">
    <property type="entry name" value="Ribbon_hlx_hlx"/>
</dbReference>
<evidence type="ECO:0000313" key="3">
    <source>
        <dbReference type="EMBL" id="PXV60906.1"/>
    </source>
</evidence>
<dbReference type="SUPFAM" id="SSF47598">
    <property type="entry name" value="Ribbon-helix-helix"/>
    <property type="match status" value="1"/>
</dbReference>
<dbReference type="CDD" id="cd22233">
    <property type="entry name" value="RHH_CopAso-like"/>
    <property type="match status" value="1"/>
</dbReference>
<evidence type="ECO:0000313" key="6">
    <source>
        <dbReference type="EMBL" id="SDJ35301.1"/>
    </source>
</evidence>
<accession>A0A1G6TBI2</accession>
<protein>
    <submittedName>
        <fullName evidence="3">Ribbon-helix-helix CopG family protein</fullName>
    </submittedName>
    <submittedName>
        <fullName evidence="4">Ribbon-helix-helix protein, copG family</fullName>
    </submittedName>
</protein>
<evidence type="ECO:0000313" key="4">
    <source>
        <dbReference type="EMBL" id="SDD26421.1"/>
    </source>
</evidence>
<dbReference type="Proteomes" id="UP000199519">
    <property type="component" value="Unassembled WGS sequence"/>
</dbReference>
<dbReference type="EMBL" id="QICM01000053">
    <property type="protein sequence ID" value="PXV60906.1"/>
    <property type="molecule type" value="Genomic_DNA"/>
</dbReference>
<sequence length="82" mass="9568">MISVRLSKELEDKIDQLSKQESVTKSDIIKEALEKYITEQEKKMKPYELGEEFFGRNGSGKGNLSKTYKKKVRDKINEKMSH</sequence>
<reference evidence="6 9" key="2">
    <citation type="submission" date="2016-10" db="EMBL/GenBank/DDBJ databases">
        <authorList>
            <person name="de Groot N.N."/>
        </authorList>
    </citation>
    <scope>NUCLEOTIDE SEQUENCE [LARGE SCALE GENOMIC DNA]</scope>
    <source>
        <strain evidence="6 9">WG7</strain>
    </source>
</reference>
<evidence type="ECO:0000313" key="9">
    <source>
        <dbReference type="Proteomes" id="UP000198945"/>
    </source>
</evidence>